<accession>A0ACB9N3K0</accession>
<sequence length="647" mass="72697">MESLTTSAGTNNTDPWSDLQPAEGCPVSSSSSQPRPACYTRKKTHKSQVQDAVFPEDDGVEYNRVSLDAVKQTSWNRDLSTRGRTSIAVAACVINQPGQKKLRRKAKPALPKPKPKGNVPQPLNFEKEKLYFEEVDAFELLEESPSPNKNNTWASGNQSDIAIPPLSLRLEKWLMSKKLDFSSEPSTTLTKILESPATQLGLISETSPKVSSRTDWNEHLIVRNFSSNIRNVVEGQNDLPSKIWAMEDREGEGKSCVDLNAAIDRLSLSTTCDTNNRDQLDPFSALLAVCGQSSPVKLLDVFCNYCEPRRITKLGEGTFGEVFKAGNFVCKIVPIDGELQVNGEVQKKSEELLEEVVLSLTLNKLRVGNGDPRNACITFVETREVKVCQGPYDAVLVKAWEDWNGDTENDNPVMFPETQCYVIFVLEHGGKDLEKFGLLNFEEAKSLLVQVTMALAVAEAAYEFEHRDLHWGNILLTRNESALLNFTLDGKSIDVVTHGLFVLIIDFTLSRINTGKDILFLDLSADPLLFQGPKGDRQAETYRKMKRVTSDYWEGSFPKTNVLWLMYLVDMLLVKKSYKRSTNDERQLRSFKKQLDQYGSAKEAISDPFFEGMVTESSGLCDDRKLCERTSKHPETALIFMIRKMKK</sequence>
<dbReference type="Proteomes" id="UP001057402">
    <property type="component" value="Chromosome 8"/>
</dbReference>
<proteinExistence type="predicted"/>
<keyword evidence="2" id="KW-1185">Reference proteome</keyword>
<organism evidence="1 2">
    <name type="scientific">Melastoma candidum</name>
    <dbReference type="NCBI Taxonomy" id="119954"/>
    <lineage>
        <taxon>Eukaryota</taxon>
        <taxon>Viridiplantae</taxon>
        <taxon>Streptophyta</taxon>
        <taxon>Embryophyta</taxon>
        <taxon>Tracheophyta</taxon>
        <taxon>Spermatophyta</taxon>
        <taxon>Magnoliopsida</taxon>
        <taxon>eudicotyledons</taxon>
        <taxon>Gunneridae</taxon>
        <taxon>Pentapetalae</taxon>
        <taxon>rosids</taxon>
        <taxon>malvids</taxon>
        <taxon>Myrtales</taxon>
        <taxon>Melastomataceae</taxon>
        <taxon>Melastomatoideae</taxon>
        <taxon>Melastomateae</taxon>
        <taxon>Melastoma</taxon>
    </lineage>
</organism>
<name>A0ACB9N3K0_9MYRT</name>
<evidence type="ECO:0000313" key="2">
    <source>
        <dbReference type="Proteomes" id="UP001057402"/>
    </source>
</evidence>
<gene>
    <name evidence="1" type="ORF">MLD38_028764</name>
</gene>
<comment type="caution">
    <text evidence="1">The sequence shown here is derived from an EMBL/GenBank/DDBJ whole genome shotgun (WGS) entry which is preliminary data.</text>
</comment>
<protein>
    <submittedName>
        <fullName evidence="1">Uncharacterized protein</fullName>
    </submittedName>
</protein>
<dbReference type="EMBL" id="CM042887">
    <property type="protein sequence ID" value="KAI4330476.1"/>
    <property type="molecule type" value="Genomic_DNA"/>
</dbReference>
<reference evidence="2" key="1">
    <citation type="journal article" date="2023" name="Front. Plant Sci.">
        <title>Chromosomal-level genome assembly of Melastoma candidum provides insights into trichome evolution.</title>
        <authorList>
            <person name="Zhong Y."/>
            <person name="Wu W."/>
            <person name="Sun C."/>
            <person name="Zou P."/>
            <person name="Liu Y."/>
            <person name="Dai S."/>
            <person name="Zhou R."/>
        </authorList>
    </citation>
    <scope>NUCLEOTIDE SEQUENCE [LARGE SCALE GENOMIC DNA]</scope>
</reference>
<evidence type="ECO:0000313" key="1">
    <source>
        <dbReference type="EMBL" id="KAI4330476.1"/>
    </source>
</evidence>